<proteinExistence type="predicted"/>
<dbReference type="AlphaFoldDB" id="A0A1I8APK1"/>
<reference evidence="2" key="1">
    <citation type="submission" date="2016-11" db="UniProtKB">
        <authorList>
            <consortium name="WormBaseParasite"/>
        </authorList>
    </citation>
    <scope>IDENTIFICATION</scope>
</reference>
<evidence type="ECO:0000313" key="2">
    <source>
        <dbReference type="WBParaSite" id="L893_g7901.t1"/>
    </source>
</evidence>
<organism evidence="1 2">
    <name type="scientific">Steinernema glaseri</name>
    <dbReference type="NCBI Taxonomy" id="37863"/>
    <lineage>
        <taxon>Eukaryota</taxon>
        <taxon>Metazoa</taxon>
        <taxon>Ecdysozoa</taxon>
        <taxon>Nematoda</taxon>
        <taxon>Chromadorea</taxon>
        <taxon>Rhabditida</taxon>
        <taxon>Tylenchina</taxon>
        <taxon>Panagrolaimomorpha</taxon>
        <taxon>Strongyloidoidea</taxon>
        <taxon>Steinernematidae</taxon>
        <taxon>Steinernema</taxon>
    </lineage>
</organism>
<keyword evidence="1" id="KW-1185">Reference proteome</keyword>
<sequence length="155" mass="17680">MSARGILKDEEITVTYGRLDNSLLWFMFGFHIDNNPFNQAGIPWTFLLDYMMKDGLITPPVLTYIHENPLNPVVFAKRNGRISDGFRENVEFLLTTADSVSGSITATKEQLDARTDRAICSILRRFRSVVELKANTVLKDYEFLWRDDVGSIDAV</sequence>
<dbReference type="Proteomes" id="UP000095287">
    <property type="component" value="Unplaced"/>
</dbReference>
<dbReference type="InterPro" id="IPR046341">
    <property type="entry name" value="SET_dom_sf"/>
</dbReference>
<name>A0A1I8APK1_9BILA</name>
<accession>A0A1I8APK1</accession>
<protein>
    <submittedName>
        <fullName evidence="2">SET domain-containing protein</fullName>
    </submittedName>
</protein>
<evidence type="ECO:0000313" key="1">
    <source>
        <dbReference type="Proteomes" id="UP000095287"/>
    </source>
</evidence>
<dbReference type="SUPFAM" id="SSF82199">
    <property type="entry name" value="SET domain"/>
    <property type="match status" value="1"/>
</dbReference>
<dbReference type="WBParaSite" id="L893_g7901.t1">
    <property type="protein sequence ID" value="L893_g7901.t1"/>
    <property type="gene ID" value="L893_g7901"/>
</dbReference>